<dbReference type="InterPro" id="IPR004360">
    <property type="entry name" value="Glyas_Fos-R_dOase_dom"/>
</dbReference>
<organism evidence="2 3">
    <name type="scientific">Ferrimonas pelagia</name>
    <dbReference type="NCBI Taxonomy" id="1177826"/>
    <lineage>
        <taxon>Bacteria</taxon>
        <taxon>Pseudomonadati</taxon>
        <taxon>Pseudomonadota</taxon>
        <taxon>Gammaproteobacteria</taxon>
        <taxon>Alteromonadales</taxon>
        <taxon>Ferrimonadaceae</taxon>
        <taxon>Ferrimonas</taxon>
    </lineage>
</organism>
<dbReference type="Gene3D" id="3.10.180.10">
    <property type="entry name" value="2,3-Dihydroxybiphenyl 1,2-Dioxygenase, domain 1"/>
    <property type="match status" value="1"/>
</dbReference>
<dbReference type="InterPro" id="IPR037523">
    <property type="entry name" value="VOC_core"/>
</dbReference>
<evidence type="ECO:0000259" key="1">
    <source>
        <dbReference type="PROSITE" id="PS51819"/>
    </source>
</evidence>
<dbReference type="InterPro" id="IPR029068">
    <property type="entry name" value="Glyas_Bleomycin-R_OHBP_Dase"/>
</dbReference>
<dbReference type="Pfam" id="PF00903">
    <property type="entry name" value="Glyoxalase"/>
    <property type="match status" value="1"/>
</dbReference>
<dbReference type="PROSITE" id="PS51819">
    <property type="entry name" value="VOC"/>
    <property type="match status" value="1"/>
</dbReference>
<name>A0ABP9FAG9_9GAMM</name>
<reference evidence="3" key="1">
    <citation type="journal article" date="2019" name="Int. J. Syst. Evol. Microbiol.">
        <title>The Global Catalogue of Microorganisms (GCM) 10K type strain sequencing project: providing services to taxonomists for standard genome sequencing and annotation.</title>
        <authorList>
            <consortium name="The Broad Institute Genomics Platform"/>
            <consortium name="The Broad Institute Genome Sequencing Center for Infectious Disease"/>
            <person name="Wu L."/>
            <person name="Ma J."/>
        </authorList>
    </citation>
    <scope>NUCLEOTIDE SEQUENCE [LARGE SCALE GENOMIC DNA]</scope>
    <source>
        <strain evidence="3">JCM 18401</strain>
    </source>
</reference>
<dbReference type="SUPFAM" id="SSF54593">
    <property type="entry name" value="Glyoxalase/Bleomycin resistance protein/Dihydroxybiphenyl dioxygenase"/>
    <property type="match status" value="1"/>
</dbReference>
<comment type="caution">
    <text evidence="2">The sequence shown here is derived from an EMBL/GenBank/DDBJ whole genome shotgun (WGS) entry which is preliminary data.</text>
</comment>
<dbReference type="Proteomes" id="UP001499988">
    <property type="component" value="Unassembled WGS sequence"/>
</dbReference>
<protein>
    <recommendedName>
        <fullName evidence="1">VOC domain-containing protein</fullName>
    </recommendedName>
</protein>
<sequence length="125" mass="13755">MKLEINLIVADAKAAGDYYQNLLNAEILSQTDEATAMNETLMKLGGTEIRVLNENKDFGLFAPVEGTPASIGINLFVADIDAFFDNVVAMGCKVLSPVQEFPQIPAKNAVFSDQFNHIWVVNQQY</sequence>
<feature type="domain" description="VOC" evidence="1">
    <location>
        <begin position="1"/>
        <end position="124"/>
    </location>
</feature>
<evidence type="ECO:0000313" key="3">
    <source>
        <dbReference type="Proteomes" id="UP001499988"/>
    </source>
</evidence>
<accession>A0ABP9FAG9</accession>
<proteinExistence type="predicted"/>
<keyword evidence="3" id="KW-1185">Reference proteome</keyword>
<dbReference type="EMBL" id="BAABJZ010000099">
    <property type="protein sequence ID" value="GAA4897932.1"/>
    <property type="molecule type" value="Genomic_DNA"/>
</dbReference>
<evidence type="ECO:0000313" key="2">
    <source>
        <dbReference type="EMBL" id="GAA4897932.1"/>
    </source>
</evidence>
<gene>
    <name evidence="2" type="ORF">GCM10023333_34100</name>
</gene>
<dbReference type="RefSeq" id="WP_345336670.1">
    <property type="nucleotide sequence ID" value="NZ_BAABJZ010000099.1"/>
</dbReference>